<proteinExistence type="predicted"/>
<dbReference type="AlphaFoldDB" id="A0A9P8WLT6"/>
<evidence type="ECO:0000256" key="1">
    <source>
        <dbReference type="SAM" id="MobiDB-lite"/>
    </source>
</evidence>
<gene>
    <name evidence="3" type="ORF">B0T10DRAFT_37660</name>
</gene>
<organism evidence="3 4">
    <name type="scientific">Thelonectria olida</name>
    <dbReference type="NCBI Taxonomy" id="1576542"/>
    <lineage>
        <taxon>Eukaryota</taxon>
        <taxon>Fungi</taxon>
        <taxon>Dikarya</taxon>
        <taxon>Ascomycota</taxon>
        <taxon>Pezizomycotina</taxon>
        <taxon>Sordariomycetes</taxon>
        <taxon>Hypocreomycetidae</taxon>
        <taxon>Hypocreales</taxon>
        <taxon>Nectriaceae</taxon>
        <taxon>Thelonectria</taxon>
    </lineage>
</organism>
<sequence>MPGLFFPFNLLEAVVLVQSPFAQVRDMAYYSRRSRPYSGDREYRSGPKTYLSYGPRRKPRTTKKGGVKKKSVKKTDSIAKVSQRDLRNLVMTQKYGESRSIQVTAYLGILVNSNLTHELTHNSNS</sequence>
<keyword evidence="4" id="KW-1185">Reference proteome</keyword>
<keyword evidence="2" id="KW-0732">Signal</keyword>
<evidence type="ECO:0000256" key="2">
    <source>
        <dbReference type="SAM" id="SignalP"/>
    </source>
</evidence>
<feature type="signal peptide" evidence="2">
    <location>
        <begin position="1"/>
        <end position="22"/>
    </location>
</feature>
<evidence type="ECO:0000313" key="4">
    <source>
        <dbReference type="Proteomes" id="UP000777438"/>
    </source>
</evidence>
<comment type="caution">
    <text evidence="3">The sequence shown here is derived from an EMBL/GenBank/DDBJ whole genome shotgun (WGS) entry which is preliminary data.</text>
</comment>
<feature type="chain" id="PRO_5040483822" evidence="2">
    <location>
        <begin position="23"/>
        <end position="125"/>
    </location>
</feature>
<accession>A0A9P8WLT6</accession>
<dbReference type="EMBL" id="JAGPYM010000001">
    <property type="protein sequence ID" value="KAH6900803.1"/>
    <property type="molecule type" value="Genomic_DNA"/>
</dbReference>
<feature type="region of interest" description="Disordered" evidence="1">
    <location>
        <begin position="35"/>
        <end position="78"/>
    </location>
</feature>
<reference evidence="3 4" key="1">
    <citation type="journal article" date="2021" name="Nat. Commun.">
        <title>Genetic determinants of endophytism in the Arabidopsis root mycobiome.</title>
        <authorList>
            <person name="Mesny F."/>
            <person name="Miyauchi S."/>
            <person name="Thiergart T."/>
            <person name="Pickel B."/>
            <person name="Atanasova L."/>
            <person name="Karlsson M."/>
            <person name="Huettel B."/>
            <person name="Barry K.W."/>
            <person name="Haridas S."/>
            <person name="Chen C."/>
            <person name="Bauer D."/>
            <person name="Andreopoulos W."/>
            <person name="Pangilinan J."/>
            <person name="LaButti K."/>
            <person name="Riley R."/>
            <person name="Lipzen A."/>
            <person name="Clum A."/>
            <person name="Drula E."/>
            <person name="Henrissat B."/>
            <person name="Kohler A."/>
            <person name="Grigoriev I.V."/>
            <person name="Martin F.M."/>
            <person name="Hacquard S."/>
        </authorList>
    </citation>
    <scope>NUCLEOTIDE SEQUENCE [LARGE SCALE GENOMIC DNA]</scope>
    <source>
        <strain evidence="3 4">MPI-CAGE-CH-0241</strain>
    </source>
</reference>
<name>A0A9P8WLT6_9HYPO</name>
<feature type="compositionally biased region" description="Basic residues" evidence="1">
    <location>
        <begin position="55"/>
        <end position="72"/>
    </location>
</feature>
<evidence type="ECO:0000313" key="3">
    <source>
        <dbReference type="EMBL" id="KAH6900803.1"/>
    </source>
</evidence>
<dbReference type="Proteomes" id="UP000777438">
    <property type="component" value="Unassembled WGS sequence"/>
</dbReference>
<protein>
    <submittedName>
        <fullName evidence="3">Uncharacterized protein</fullName>
    </submittedName>
</protein>